<evidence type="ECO:0000256" key="1">
    <source>
        <dbReference type="SAM" id="MobiDB-lite"/>
    </source>
</evidence>
<dbReference type="Proteomes" id="UP000226031">
    <property type="component" value="Unassembled WGS sequence"/>
</dbReference>
<proteinExistence type="predicted"/>
<dbReference type="AlphaFoldDB" id="A0A2B7ZLS2"/>
<evidence type="ECO:0000313" key="2">
    <source>
        <dbReference type="EMBL" id="PGH34128.1"/>
    </source>
</evidence>
<organism evidence="2 3">
    <name type="scientific">[Emmonsia] crescens</name>
    <dbReference type="NCBI Taxonomy" id="73230"/>
    <lineage>
        <taxon>Eukaryota</taxon>
        <taxon>Fungi</taxon>
        <taxon>Dikarya</taxon>
        <taxon>Ascomycota</taxon>
        <taxon>Pezizomycotina</taxon>
        <taxon>Eurotiomycetes</taxon>
        <taxon>Eurotiomycetidae</taxon>
        <taxon>Onygenales</taxon>
        <taxon>Ajellomycetaceae</taxon>
        <taxon>Emergomyces</taxon>
    </lineage>
</organism>
<protein>
    <submittedName>
        <fullName evidence="2">Uncharacterized protein</fullName>
    </submittedName>
</protein>
<reference evidence="2 3" key="1">
    <citation type="submission" date="2017-10" db="EMBL/GenBank/DDBJ databases">
        <title>Comparative genomics in systemic dimorphic fungi from Ajellomycetaceae.</title>
        <authorList>
            <person name="Munoz J.F."/>
            <person name="Mcewen J.G."/>
            <person name="Clay O.K."/>
            <person name="Cuomo C.A."/>
        </authorList>
    </citation>
    <scope>NUCLEOTIDE SEQUENCE [LARGE SCALE GENOMIC DNA]</scope>
    <source>
        <strain evidence="2 3">UAMH4076</strain>
    </source>
</reference>
<accession>A0A2B7ZLS2</accession>
<dbReference type="EMBL" id="PDND01000047">
    <property type="protein sequence ID" value="PGH34128.1"/>
    <property type="molecule type" value="Genomic_DNA"/>
</dbReference>
<comment type="caution">
    <text evidence="2">The sequence shown here is derived from an EMBL/GenBank/DDBJ whole genome shotgun (WGS) entry which is preliminary data.</text>
</comment>
<name>A0A2B7ZLS2_9EURO</name>
<keyword evidence="3" id="KW-1185">Reference proteome</keyword>
<sequence length="178" mass="19644">MARAAKAACAATATFTVPDLGRLPCERCRRHLGDMSSFCALPPRARKRCGSCHAAKKTCRLVCRTKRVKRILALRGFIWFRERLDLRCRKQRKELALLANEEDAPRRAKLSFKGRKAALAGVAKRRAAAGAVPVVEEEEMEAVVWGARGVDEEMGGAGSVADDEESWEGCGERMVERG</sequence>
<gene>
    <name evidence="2" type="ORF">GX50_03091</name>
</gene>
<evidence type="ECO:0000313" key="3">
    <source>
        <dbReference type="Proteomes" id="UP000226031"/>
    </source>
</evidence>
<feature type="region of interest" description="Disordered" evidence="1">
    <location>
        <begin position="154"/>
        <end position="178"/>
    </location>
</feature>